<dbReference type="InterPro" id="IPR029058">
    <property type="entry name" value="AB_hydrolase_fold"/>
</dbReference>
<reference evidence="3" key="2">
    <citation type="submission" date="2020-09" db="EMBL/GenBank/DDBJ databases">
        <authorList>
            <person name="Sun Q."/>
            <person name="Ohkuma M."/>
        </authorList>
    </citation>
    <scope>NUCLEOTIDE SEQUENCE</scope>
    <source>
        <strain evidence="3">JCM 3131</strain>
    </source>
</reference>
<dbReference type="PANTHER" id="PTHR43798:SF33">
    <property type="entry name" value="HYDROLASE, PUTATIVE (AFU_ORTHOLOGUE AFUA_2G14860)-RELATED"/>
    <property type="match status" value="1"/>
</dbReference>
<dbReference type="Pfam" id="PF00561">
    <property type="entry name" value="Abhydrolase_1"/>
    <property type="match status" value="1"/>
</dbReference>
<feature type="signal peptide" evidence="1">
    <location>
        <begin position="1"/>
        <end position="29"/>
    </location>
</feature>
<protein>
    <submittedName>
        <fullName evidence="3">Hydrolase</fullName>
    </submittedName>
</protein>
<dbReference type="InterPro" id="IPR050266">
    <property type="entry name" value="AB_hydrolase_sf"/>
</dbReference>
<keyword evidence="3" id="KW-0378">Hydrolase</keyword>
<dbReference type="GO" id="GO:0016020">
    <property type="term" value="C:membrane"/>
    <property type="evidence" value="ECO:0007669"/>
    <property type="project" value="TreeGrafter"/>
</dbReference>
<gene>
    <name evidence="3" type="ORF">GCM10010145_21820</name>
</gene>
<reference evidence="3" key="1">
    <citation type="journal article" date="2014" name="Int. J. Syst. Evol. Microbiol.">
        <title>Complete genome sequence of Corynebacterium casei LMG S-19264T (=DSM 44701T), isolated from a smear-ripened cheese.</title>
        <authorList>
            <consortium name="US DOE Joint Genome Institute (JGI-PGF)"/>
            <person name="Walter F."/>
            <person name="Albersmeier A."/>
            <person name="Kalinowski J."/>
            <person name="Ruckert C."/>
        </authorList>
    </citation>
    <scope>NUCLEOTIDE SEQUENCE</scope>
    <source>
        <strain evidence="3">JCM 3131</strain>
    </source>
</reference>
<accession>A0A918EQS0</accession>
<keyword evidence="4" id="KW-1185">Reference proteome</keyword>
<dbReference type="GO" id="GO:0016787">
    <property type="term" value="F:hydrolase activity"/>
    <property type="evidence" value="ECO:0007669"/>
    <property type="project" value="UniProtKB-KW"/>
</dbReference>
<dbReference type="PRINTS" id="PR00111">
    <property type="entry name" value="ABHYDROLASE"/>
</dbReference>
<dbReference type="SUPFAM" id="SSF53474">
    <property type="entry name" value="alpha/beta-Hydrolases"/>
    <property type="match status" value="1"/>
</dbReference>
<dbReference type="Gene3D" id="3.40.50.1820">
    <property type="entry name" value="alpha/beta hydrolase"/>
    <property type="match status" value="1"/>
</dbReference>
<dbReference type="InterPro" id="IPR000073">
    <property type="entry name" value="AB_hydrolase_1"/>
</dbReference>
<proteinExistence type="predicted"/>
<evidence type="ECO:0000259" key="2">
    <source>
        <dbReference type="Pfam" id="PF00561"/>
    </source>
</evidence>
<evidence type="ECO:0000256" key="1">
    <source>
        <dbReference type="SAM" id="SignalP"/>
    </source>
</evidence>
<dbReference type="InterPro" id="IPR006311">
    <property type="entry name" value="TAT_signal"/>
</dbReference>
<evidence type="ECO:0000313" key="4">
    <source>
        <dbReference type="Proteomes" id="UP000620156"/>
    </source>
</evidence>
<dbReference type="AlphaFoldDB" id="A0A918EQS0"/>
<dbReference type="InterPro" id="IPR000639">
    <property type="entry name" value="Epox_hydrolase-like"/>
</dbReference>
<comment type="caution">
    <text evidence="3">The sequence shown here is derived from an EMBL/GenBank/DDBJ whole genome shotgun (WGS) entry which is preliminary data.</text>
</comment>
<name>A0A918EQS0_9ACTN</name>
<dbReference type="PRINTS" id="PR00412">
    <property type="entry name" value="EPOXHYDRLASE"/>
</dbReference>
<dbReference type="RefSeq" id="WP_189216485.1">
    <property type="nucleotide sequence ID" value="NZ_BMQK01000003.1"/>
</dbReference>
<dbReference type="PANTHER" id="PTHR43798">
    <property type="entry name" value="MONOACYLGLYCEROL LIPASE"/>
    <property type="match status" value="1"/>
</dbReference>
<keyword evidence="1" id="KW-0732">Signal</keyword>
<feature type="chain" id="PRO_5037150533" evidence="1">
    <location>
        <begin position="30"/>
        <end position="350"/>
    </location>
</feature>
<dbReference type="EMBL" id="BMQK01000003">
    <property type="protein sequence ID" value="GGQ52078.1"/>
    <property type="molecule type" value="Genomic_DNA"/>
</dbReference>
<feature type="domain" description="AB hydrolase-1" evidence="2">
    <location>
        <begin position="90"/>
        <end position="336"/>
    </location>
</feature>
<dbReference type="PROSITE" id="PS51318">
    <property type="entry name" value="TAT"/>
    <property type="match status" value="1"/>
</dbReference>
<organism evidence="3 4">
    <name type="scientific">Streptomyces ruber</name>
    <dbReference type="NCBI Taxonomy" id="83378"/>
    <lineage>
        <taxon>Bacteria</taxon>
        <taxon>Bacillati</taxon>
        <taxon>Actinomycetota</taxon>
        <taxon>Actinomycetes</taxon>
        <taxon>Kitasatosporales</taxon>
        <taxon>Streptomycetaceae</taxon>
        <taxon>Streptomyces</taxon>
    </lineage>
</organism>
<sequence length="350" mass="38180">MTSRRSLLLAAATAAPATALLTTASPALAASAGQREGGDRTYTEPLGIGLEGYPSPFPYSFLRLEVQGETVDMAYMDVAPRGRANGSTVTLLHGKNFDGGAWEPTARALSAAGYRVVVPDQIGFGRSGKPAVDYGFRMLADNTAALLDHLGVRRTHVVGHSMGGMLATRFALDHPGRTDRLVLANPIGLEDYRELVPEHSTDKVFRDELAKTDQAALRDFYRGYVVRWRPEYERNVEIRCRVTLSGEYPRWAMASALTYQMAYHQPVVHEFGALTVPALLVVGQEDRTALGKEYAAPEDRGKLGDYPVLGERAAAAIPDARLVALENVGHLPHLEAAPRFHREVTRFLAA</sequence>
<evidence type="ECO:0000313" key="3">
    <source>
        <dbReference type="EMBL" id="GGQ52078.1"/>
    </source>
</evidence>
<dbReference type="Proteomes" id="UP000620156">
    <property type="component" value="Unassembled WGS sequence"/>
</dbReference>